<dbReference type="Proteomes" id="UP000693738">
    <property type="component" value="Unassembled WGS sequence"/>
</dbReference>
<dbReference type="SMART" id="SM00184">
    <property type="entry name" value="RING"/>
    <property type="match status" value="1"/>
</dbReference>
<dbReference type="GO" id="GO:0008270">
    <property type="term" value="F:zinc ion binding"/>
    <property type="evidence" value="ECO:0007669"/>
    <property type="project" value="UniProtKB-KW"/>
</dbReference>
<keyword evidence="3" id="KW-0862">Zinc</keyword>
<sequence>IPTDIMEPVGIILLVLFLFILVMGPLACIRMSARNNVAEKVYNPQPRQLDTARRKLSTVTTSTILPRPNAAPAADVEALTPQSEFGECPICIGPLVPEPAHAVTQDPRPVLEEVSTVTSHKTASIKATNKNQETTETEDVISMDDDILTINSCGHSFHSKCLSSWFLIDRHDCPVCRVPYYKGVPRHQQSLNVSPFW</sequence>
<evidence type="ECO:0000256" key="5">
    <source>
        <dbReference type="SAM" id="Phobius"/>
    </source>
</evidence>
<dbReference type="InterPro" id="IPR050731">
    <property type="entry name" value="HRD1_E3_ubiq-ligases"/>
</dbReference>
<proteinExistence type="predicted"/>
<feature type="domain" description="RING-type" evidence="6">
    <location>
        <begin position="88"/>
        <end position="177"/>
    </location>
</feature>
<evidence type="ECO:0000256" key="1">
    <source>
        <dbReference type="ARBA" id="ARBA00022723"/>
    </source>
</evidence>
<dbReference type="EMBL" id="CAJSTJ010000131">
    <property type="protein sequence ID" value="CAG7560044.1"/>
    <property type="molecule type" value="Genomic_DNA"/>
</dbReference>
<keyword evidence="5" id="KW-0812">Transmembrane</keyword>
<evidence type="ECO:0000256" key="2">
    <source>
        <dbReference type="ARBA" id="ARBA00022771"/>
    </source>
</evidence>
<comment type="caution">
    <text evidence="7">The sequence shown here is derived from an EMBL/GenBank/DDBJ whole genome shotgun (WGS) entry which is preliminary data.</text>
</comment>
<keyword evidence="2 4" id="KW-0863">Zinc-finger</keyword>
<reference evidence="7" key="1">
    <citation type="submission" date="2021-05" db="EMBL/GenBank/DDBJ databases">
        <authorList>
            <person name="Khan N."/>
        </authorList>
    </citation>
    <scope>NUCLEOTIDE SEQUENCE</scope>
</reference>
<keyword evidence="5" id="KW-0472">Membrane</keyword>
<keyword evidence="1" id="KW-0479">Metal-binding</keyword>
<evidence type="ECO:0000313" key="7">
    <source>
        <dbReference type="EMBL" id="CAG7560044.1"/>
    </source>
</evidence>
<feature type="transmembrane region" description="Helical" evidence="5">
    <location>
        <begin position="12"/>
        <end position="33"/>
    </location>
</feature>
<organism evidence="7 8">
    <name type="scientific">Fusarium equiseti</name>
    <name type="common">Fusarium scirpi</name>
    <dbReference type="NCBI Taxonomy" id="61235"/>
    <lineage>
        <taxon>Eukaryota</taxon>
        <taxon>Fungi</taxon>
        <taxon>Dikarya</taxon>
        <taxon>Ascomycota</taxon>
        <taxon>Pezizomycotina</taxon>
        <taxon>Sordariomycetes</taxon>
        <taxon>Hypocreomycetidae</taxon>
        <taxon>Hypocreales</taxon>
        <taxon>Nectriaceae</taxon>
        <taxon>Fusarium</taxon>
        <taxon>Fusarium incarnatum-equiseti species complex</taxon>
    </lineage>
</organism>
<evidence type="ECO:0000256" key="4">
    <source>
        <dbReference type="PROSITE-ProRule" id="PRU00175"/>
    </source>
</evidence>
<dbReference type="GO" id="GO:0061630">
    <property type="term" value="F:ubiquitin protein ligase activity"/>
    <property type="evidence" value="ECO:0007669"/>
    <property type="project" value="TreeGrafter"/>
</dbReference>
<feature type="non-terminal residue" evidence="7">
    <location>
        <position position="1"/>
    </location>
</feature>
<dbReference type="PROSITE" id="PS50089">
    <property type="entry name" value="ZF_RING_2"/>
    <property type="match status" value="1"/>
</dbReference>
<keyword evidence="5" id="KW-1133">Transmembrane helix</keyword>
<name>A0A8J2IT79_FUSEQ</name>
<evidence type="ECO:0000256" key="3">
    <source>
        <dbReference type="ARBA" id="ARBA00022833"/>
    </source>
</evidence>
<dbReference type="GO" id="GO:0043161">
    <property type="term" value="P:proteasome-mediated ubiquitin-dependent protein catabolic process"/>
    <property type="evidence" value="ECO:0007669"/>
    <property type="project" value="TreeGrafter"/>
</dbReference>
<protein>
    <recommendedName>
        <fullName evidence="6">RING-type domain-containing protein</fullName>
    </recommendedName>
</protein>
<dbReference type="AlphaFoldDB" id="A0A8J2IT79"/>
<evidence type="ECO:0000313" key="8">
    <source>
        <dbReference type="Proteomes" id="UP000693738"/>
    </source>
</evidence>
<dbReference type="Pfam" id="PF13639">
    <property type="entry name" value="zf-RING_2"/>
    <property type="match status" value="1"/>
</dbReference>
<dbReference type="GO" id="GO:0012505">
    <property type="term" value="C:endomembrane system"/>
    <property type="evidence" value="ECO:0007669"/>
    <property type="project" value="TreeGrafter"/>
</dbReference>
<gene>
    <name evidence="7" type="ORF">FEQUK3_LOCUS5758</name>
</gene>
<evidence type="ECO:0000259" key="6">
    <source>
        <dbReference type="PROSITE" id="PS50089"/>
    </source>
</evidence>
<dbReference type="InterPro" id="IPR001841">
    <property type="entry name" value="Znf_RING"/>
</dbReference>
<dbReference type="PANTHER" id="PTHR22763">
    <property type="entry name" value="RING ZINC FINGER PROTEIN"/>
    <property type="match status" value="1"/>
</dbReference>
<accession>A0A8J2IT79</accession>